<feature type="domain" description="HTH gntR-type" evidence="5">
    <location>
        <begin position="12"/>
        <end position="80"/>
    </location>
</feature>
<dbReference type="Gene3D" id="1.10.10.10">
    <property type="entry name" value="Winged helix-like DNA-binding domain superfamily/Winged helix DNA-binding domain"/>
    <property type="match status" value="1"/>
</dbReference>
<dbReference type="InterPro" id="IPR036390">
    <property type="entry name" value="WH_DNA-bd_sf"/>
</dbReference>
<dbReference type="Pfam" id="PF00392">
    <property type="entry name" value="GntR"/>
    <property type="match status" value="1"/>
</dbReference>
<dbReference type="PANTHER" id="PTHR43537">
    <property type="entry name" value="TRANSCRIPTIONAL REGULATOR, GNTR FAMILY"/>
    <property type="match status" value="1"/>
</dbReference>
<keyword evidence="3" id="KW-0804">Transcription</keyword>
<reference evidence="6" key="1">
    <citation type="submission" date="2018-12" db="EMBL/GenBank/DDBJ databases">
        <title>Novel natural products biosynthetic potential of the class Ktedonobacteria.</title>
        <authorList>
            <person name="Zheng Y."/>
            <person name="Saitou A."/>
            <person name="Wang C.M."/>
            <person name="Toyoda A."/>
            <person name="Minakuchi Y."/>
            <person name="Sekiguchi Y."/>
            <person name="Ueda K."/>
            <person name="Takano H."/>
            <person name="Sakai Y."/>
            <person name="Yokota A."/>
            <person name="Yabe S."/>
        </authorList>
    </citation>
    <scope>NUCLEOTIDE SEQUENCE</scope>
    <source>
        <strain evidence="6">A3-2</strain>
    </source>
</reference>
<keyword evidence="2" id="KW-0238">DNA-binding</keyword>
<dbReference type="PRINTS" id="PR00035">
    <property type="entry name" value="HTHGNTR"/>
</dbReference>
<keyword evidence="1" id="KW-0805">Transcription regulation</keyword>
<dbReference type="AlphaFoldDB" id="A0A455SUD9"/>
<dbReference type="PROSITE" id="PS50949">
    <property type="entry name" value="HTH_GNTR"/>
    <property type="match status" value="1"/>
</dbReference>
<dbReference type="InterPro" id="IPR000524">
    <property type="entry name" value="Tscrpt_reg_HTH_GntR"/>
</dbReference>
<evidence type="ECO:0000256" key="3">
    <source>
        <dbReference type="ARBA" id="ARBA00023163"/>
    </source>
</evidence>
<dbReference type="InterPro" id="IPR036388">
    <property type="entry name" value="WH-like_DNA-bd_sf"/>
</dbReference>
<dbReference type="CDD" id="cd07377">
    <property type="entry name" value="WHTH_GntR"/>
    <property type="match status" value="1"/>
</dbReference>
<accession>A0A455SUD9</accession>
<dbReference type="InterPro" id="IPR008920">
    <property type="entry name" value="TF_FadR/GntR_C"/>
</dbReference>
<dbReference type="SMART" id="SM00895">
    <property type="entry name" value="FCD"/>
    <property type="match status" value="1"/>
</dbReference>
<name>A0A455SUD9_9CHLR</name>
<dbReference type="SUPFAM" id="SSF46785">
    <property type="entry name" value="Winged helix' DNA-binding domain"/>
    <property type="match status" value="1"/>
</dbReference>
<dbReference type="InterPro" id="IPR011711">
    <property type="entry name" value="GntR_C"/>
</dbReference>
<dbReference type="Pfam" id="PF07729">
    <property type="entry name" value="FCD"/>
    <property type="match status" value="1"/>
</dbReference>
<dbReference type="SUPFAM" id="SSF48008">
    <property type="entry name" value="GntR ligand-binding domain-like"/>
    <property type="match status" value="1"/>
</dbReference>
<proteinExistence type="predicted"/>
<dbReference type="GO" id="GO:0003677">
    <property type="term" value="F:DNA binding"/>
    <property type="evidence" value="ECO:0007669"/>
    <property type="project" value="UniProtKB-KW"/>
</dbReference>
<dbReference type="PANTHER" id="PTHR43537:SF5">
    <property type="entry name" value="UXU OPERON TRANSCRIPTIONAL REGULATOR"/>
    <property type="match status" value="1"/>
</dbReference>
<dbReference type="Gene3D" id="1.20.120.530">
    <property type="entry name" value="GntR ligand-binding domain-like"/>
    <property type="match status" value="1"/>
</dbReference>
<gene>
    <name evidence="6" type="ORF">KTA_02420</name>
</gene>
<evidence type="ECO:0000256" key="2">
    <source>
        <dbReference type="ARBA" id="ARBA00023125"/>
    </source>
</evidence>
<organism evidence="6">
    <name type="scientific">Thermogemmatispora argillosa</name>
    <dbReference type="NCBI Taxonomy" id="2045280"/>
    <lineage>
        <taxon>Bacteria</taxon>
        <taxon>Bacillati</taxon>
        <taxon>Chloroflexota</taxon>
        <taxon>Ktedonobacteria</taxon>
        <taxon>Thermogemmatisporales</taxon>
        <taxon>Thermogemmatisporaceae</taxon>
        <taxon>Thermogemmatispora</taxon>
    </lineage>
</organism>
<dbReference type="GO" id="GO:0003700">
    <property type="term" value="F:DNA-binding transcription factor activity"/>
    <property type="evidence" value="ECO:0007669"/>
    <property type="project" value="InterPro"/>
</dbReference>
<evidence type="ECO:0000313" key="6">
    <source>
        <dbReference type="EMBL" id="BBH92043.1"/>
    </source>
</evidence>
<evidence type="ECO:0000256" key="1">
    <source>
        <dbReference type="ARBA" id="ARBA00023015"/>
    </source>
</evidence>
<feature type="region of interest" description="Disordered" evidence="4">
    <location>
        <begin position="249"/>
        <end position="282"/>
    </location>
</feature>
<protein>
    <submittedName>
        <fullName evidence="6">GntR family transcriptional regulator</fullName>
    </submittedName>
</protein>
<sequence>MGLFQPVQDEKRSLEGRIVSYIRDLVERGVLTPGERLPPERELAAQLRVSRTALREALHTLAALGLVEARHGRGIFVVGGALQATAQRLSLALGAREGEEEGVARIRQLFEIRRVLEGAAAEWAAQRAQPEQIAELQALLARDRALRTAEKVDRSLISEVDGQLHALIAASTANRLLVLLMATLLDELATARSRSLVLPERIQRSLEQHVAIVEAIAARDPLAARTSMIAHLDDVEQAIIRNWEAETAAGKRRMVQDEEQPDLTESGGDSSQEETRGWLPPR</sequence>
<evidence type="ECO:0000256" key="4">
    <source>
        <dbReference type="SAM" id="MobiDB-lite"/>
    </source>
</evidence>
<dbReference type="SMART" id="SM00345">
    <property type="entry name" value="HTH_GNTR"/>
    <property type="match status" value="1"/>
</dbReference>
<evidence type="ECO:0000259" key="5">
    <source>
        <dbReference type="PROSITE" id="PS50949"/>
    </source>
</evidence>
<dbReference type="EMBL" id="AP019377">
    <property type="protein sequence ID" value="BBH92043.1"/>
    <property type="molecule type" value="Genomic_DNA"/>
</dbReference>